<evidence type="ECO:0000313" key="3">
    <source>
        <dbReference type="EMBL" id="GER05657.1"/>
    </source>
</evidence>
<proteinExistence type="predicted"/>
<dbReference type="InterPro" id="IPR006076">
    <property type="entry name" value="FAD-dep_OxRdtase"/>
</dbReference>
<keyword evidence="4" id="KW-1185">Reference proteome</keyword>
<dbReference type="EMBL" id="BKCN01000038">
    <property type="protein sequence ID" value="GER05657.1"/>
    <property type="molecule type" value="Genomic_DNA"/>
</dbReference>
<reference evidence="3 4" key="1">
    <citation type="submission" date="2019-09" db="EMBL/GenBank/DDBJ databases">
        <title>NBRP : Genome information of microbial organism related human and environment.</title>
        <authorList>
            <person name="Hattori M."/>
            <person name="Oshima K."/>
            <person name="Inaba H."/>
            <person name="Suda W."/>
            <person name="Sakamoto M."/>
            <person name="Iino T."/>
            <person name="Kitahara M."/>
            <person name="Oshida Y."/>
            <person name="Iida T."/>
            <person name="Kudo T."/>
            <person name="Itoh T."/>
            <person name="Ohkuma M."/>
        </authorList>
    </citation>
    <scope>NUCLEOTIDE SEQUENCE [LARGE SCALE GENOMIC DNA]</scope>
    <source>
        <strain evidence="3 4">Q-1</strain>
    </source>
</reference>
<evidence type="ECO:0000313" key="4">
    <source>
        <dbReference type="Proteomes" id="UP000324996"/>
    </source>
</evidence>
<organism evidence="3 4">
    <name type="scientific">Iodidimonas nitroreducens</name>
    <dbReference type="NCBI Taxonomy" id="1236968"/>
    <lineage>
        <taxon>Bacteria</taxon>
        <taxon>Pseudomonadati</taxon>
        <taxon>Pseudomonadota</taxon>
        <taxon>Alphaproteobacteria</taxon>
        <taxon>Iodidimonadales</taxon>
        <taxon>Iodidimonadaceae</taxon>
        <taxon>Iodidimonas</taxon>
    </lineage>
</organism>
<dbReference type="AlphaFoldDB" id="A0A5A7NCK6"/>
<comment type="caution">
    <text evidence="3">The sequence shown here is derived from an EMBL/GenBank/DDBJ whole genome shotgun (WGS) entry which is preliminary data.</text>
</comment>
<protein>
    <submittedName>
        <fullName evidence="3">Putative FAD dependent oxidoreductase</fullName>
    </submittedName>
</protein>
<evidence type="ECO:0000256" key="1">
    <source>
        <dbReference type="ARBA" id="ARBA00023002"/>
    </source>
</evidence>
<dbReference type="SUPFAM" id="SSF51905">
    <property type="entry name" value="FAD/NAD(P)-binding domain"/>
    <property type="match status" value="1"/>
</dbReference>
<dbReference type="InterPro" id="IPR036188">
    <property type="entry name" value="FAD/NAD-bd_sf"/>
</dbReference>
<name>A0A5A7NCK6_9PROT</name>
<dbReference type="GO" id="GO:0016491">
    <property type="term" value="F:oxidoreductase activity"/>
    <property type="evidence" value="ECO:0007669"/>
    <property type="project" value="UniProtKB-KW"/>
</dbReference>
<sequence length="221" mass="23898">MRRHGGRLICDARLSSLSRQPKGFYAQTGQGTIAASMVINAAGAWGDEVARMAGLSPIGLSPKRRTALVFKPEKTAVMDDWPLVIDFAETIYFKPEQGRILASPADETPMPPCDVQPDEMDIALTIDRLEKLSTLDVPKILNRWAGLRSFAPDRAPVVGPDGDCGDFIWCVGQGGYGIQTAPAMAALTKARALGRDLPDGLAGHDVRAACYDPARFRHPKL</sequence>
<accession>A0A5A7NCK6</accession>
<keyword evidence="1" id="KW-0560">Oxidoreductase</keyword>
<feature type="domain" description="FAD dependent oxidoreductase" evidence="2">
    <location>
        <begin position="2"/>
        <end position="188"/>
    </location>
</feature>
<evidence type="ECO:0000259" key="2">
    <source>
        <dbReference type="Pfam" id="PF01266"/>
    </source>
</evidence>
<gene>
    <name evidence="3" type="ORF">JCM17846_33390</name>
</gene>
<dbReference type="GO" id="GO:0005737">
    <property type="term" value="C:cytoplasm"/>
    <property type="evidence" value="ECO:0007669"/>
    <property type="project" value="TreeGrafter"/>
</dbReference>
<dbReference type="Pfam" id="PF01266">
    <property type="entry name" value="DAO"/>
    <property type="match status" value="1"/>
</dbReference>
<dbReference type="Gene3D" id="3.50.50.60">
    <property type="entry name" value="FAD/NAD(P)-binding domain"/>
    <property type="match status" value="2"/>
</dbReference>
<dbReference type="PANTHER" id="PTHR13847:SF287">
    <property type="entry name" value="FAD-DEPENDENT OXIDOREDUCTASE DOMAIN-CONTAINING PROTEIN 1"/>
    <property type="match status" value="1"/>
</dbReference>
<dbReference type="PANTHER" id="PTHR13847">
    <property type="entry name" value="SARCOSINE DEHYDROGENASE-RELATED"/>
    <property type="match status" value="1"/>
</dbReference>
<dbReference type="Proteomes" id="UP000324996">
    <property type="component" value="Unassembled WGS sequence"/>
</dbReference>